<dbReference type="PANTHER" id="PTHR47633:SF16">
    <property type="entry name" value="CAVP-TARGET PROTEIN-LIKE"/>
    <property type="match status" value="1"/>
</dbReference>
<dbReference type="EMBL" id="JBHFQA010000006">
    <property type="protein sequence ID" value="KAL2098331.1"/>
    <property type="molecule type" value="Genomic_DNA"/>
</dbReference>
<protein>
    <recommendedName>
        <fullName evidence="4">Ig-like domain-containing protein</fullName>
    </recommendedName>
</protein>
<sequence length="473" mass="52198">MMIMFLGQKNIRAAPVFLTKLHSQDVPDGYPVSFDCVVIGKPPPIIRWFKDGKLLEENDHYMINEDHEGCHQLIITAVLPSDMGVYRCMAENDSGMASTKAELRVELSCSSDYDTADATETSSYVSAKGYVSRETEAFESVAEEEQLPQVLDELHDVHVSPGAPIAKMQVKVKGYPRPRVYWFKDGCPLGPSERILLSAEKDLHSLEVLEVVREDMGEYSAYISNSAGSAYSSARMIVMGPGECVPEDKRPKESKEPLLPPRFLERFGNRSVRQGASITLSVKVEGSPIPMVSWVKEESEEDVLWIKPETKGYKVASSGLQHSLILMDVGKEHVGTYTCIATNRAGQSVCSAHLEVEKQSQRNKDKITPELLGITISPPEEEAIKAGDSKFSYLGGVATEEFLQKLTTQITEMVSAKITQGSPATRLPSDPRRLLGAADWLLGLSDRPSNECQKSDWMIPSDLLEPDQQGVSG</sequence>
<feature type="domain" description="Ig-like" evidence="4">
    <location>
        <begin position="148"/>
        <end position="237"/>
    </location>
</feature>
<evidence type="ECO:0000313" key="5">
    <source>
        <dbReference type="EMBL" id="KAL2098331.1"/>
    </source>
</evidence>
<dbReference type="InterPro" id="IPR003598">
    <property type="entry name" value="Ig_sub2"/>
</dbReference>
<dbReference type="InterPro" id="IPR013098">
    <property type="entry name" value="Ig_I-set"/>
</dbReference>
<dbReference type="InterPro" id="IPR036179">
    <property type="entry name" value="Ig-like_dom_sf"/>
</dbReference>
<dbReference type="PANTHER" id="PTHR47633">
    <property type="entry name" value="IMMUNOGLOBULIN"/>
    <property type="match status" value="1"/>
</dbReference>
<dbReference type="InterPro" id="IPR003599">
    <property type="entry name" value="Ig_sub"/>
</dbReference>
<reference evidence="5 6" key="1">
    <citation type="submission" date="2024-09" db="EMBL/GenBank/DDBJ databases">
        <title>A chromosome-level genome assembly of Gray's grenadier anchovy, Coilia grayii.</title>
        <authorList>
            <person name="Fu Z."/>
        </authorList>
    </citation>
    <scope>NUCLEOTIDE SEQUENCE [LARGE SCALE GENOMIC DNA]</scope>
    <source>
        <strain evidence="5">G4</strain>
        <tissue evidence="5">Muscle</tissue>
    </source>
</reference>
<dbReference type="PROSITE" id="PS50835">
    <property type="entry name" value="IG_LIKE"/>
    <property type="match status" value="3"/>
</dbReference>
<dbReference type="Gene3D" id="2.60.40.10">
    <property type="entry name" value="Immunoglobulins"/>
    <property type="match status" value="3"/>
</dbReference>
<dbReference type="InterPro" id="IPR013783">
    <property type="entry name" value="Ig-like_fold"/>
</dbReference>
<evidence type="ECO:0000256" key="3">
    <source>
        <dbReference type="SAM" id="MobiDB-lite"/>
    </source>
</evidence>
<dbReference type="FunFam" id="2.60.40.10:FF:000747">
    <property type="entry name" value="obscurin isoform X6"/>
    <property type="match status" value="1"/>
</dbReference>
<dbReference type="SMART" id="SM00408">
    <property type="entry name" value="IGc2"/>
    <property type="match status" value="3"/>
</dbReference>
<evidence type="ECO:0000256" key="2">
    <source>
        <dbReference type="ARBA" id="ARBA00023319"/>
    </source>
</evidence>
<dbReference type="AlphaFoldDB" id="A0ABD1KH33"/>
<name>A0ABD1KH33_9TELE</name>
<organism evidence="5 6">
    <name type="scientific">Coilia grayii</name>
    <name type="common">Gray's grenadier anchovy</name>
    <dbReference type="NCBI Taxonomy" id="363190"/>
    <lineage>
        <taxon>Eukaryota</taxon>
        <taxon>Metazoa</taxon>
        <taxon>Chordata</taxon>
        <taxon>Craniata</taxon>
        <taxon>Vertebrata</taxon>
        <taxon>Euteleostomi</taxon>
        <taxon>Actinopterygii</taxon>
        <taxon>Neopterygii</taxon>
        <taxon>Teleostei</taxon>
        <taxon>Clupei</taxon>
        <taxon>Clupeiformes</taxon>
        <taxon>Clupeoidei</taxon>
        <taxon>Engraulidae</taxon>
        <taxon>Coilinae</taxon>
        <taxon>Coilia</taxon>
    </lineage>
</organism>
<keyword evidence="6" id="KW-1185">Reference proteome</keyword>
<dbReference type="SMART" id="SM00409">
    <property type="entry name" value="IG"/>
    <property type="match status" value="3"/>
</dbReference>
<keyword evidence="1" id="KW-1015">Disulfide bond</keyword>
<evidence type="ECO:0000259" key="4">
    <source>
        <dbReference type="PROSITE" id="PS50835"/>
    </source>
</evidence>
<feature type="domain" description="Ig-like" evidence="4">
    <location>
        <begin position="261"/>
        <end position="357"/>
    </location>
</feature>
<comment type="caution">
    <text evidence="5">The sequence shown here is derived from an EMBL/GenBank/DDBJ whole genome shotgun (WGS) entry which is preliminary data.</text>
</comment>
<evidence type="ECO:0000256" key="1">
    <source>
        <dbReference type="ARBA" id="ARBA00023157"/>
    </source>
</evidence>
<dbReference type="FunFam" id="2.60.40.10:FF:000866">
    <property type="entry name" value="Obscurin, cytoskeletal calmodulin and titin-interacting RhoGEF"/>
    <property type="match status" value="1"/>
</dbReference>
<feature type="domain" description="Ig-like" evidence="4">
    <location>
        <begin position="15"/>
        <end position="104"/>
    </location>
</feature>
<evidence type="ECO:0000313" key="6">
    <source>
        <dbReference type="Proteomes" id="UP001591681"/>
    </source>
</evidence>
<dbReference type="InterPro" id="IPR007110">
    <property type="entry name" value="Ig-like_dom"/>
</dbReference>
<dbReference type="FunFam" id="2.60.40.10:FF:000032">
    <property type="entry name" value="palladin isoform X1"/>
    <property type="match status" value="1"/>
</dbReference>
<accession>A0ABD1KH33</accession>
<proteinExistence type="predicted"/>
<gene>
    <name evidence="5" type="ORF">ACEWY4_007538</name>
</gene>
<dbReference type="SUPFAM" id="SSF48726">
    <property type="entry name" value="Immunoglobulin"/>
    <property type="match status" value="3"/>
</dbReference>
<dbReference type="Pfam" id="PF07679">
    <property type="entry name" value="I-set"/>
    <property type="match status" value="3"/>
</dbReference>
<feature type="region of interest" description="Disordered" evidence="3">
    <location>
        <begin position="451"/>
        <end position="473"/>
    </location>
</feature>
<keyword evidence="2" id="KW-0393">Immunoglobulin domain</keyword>
<dbReference type="Proteomes" id="UP001591681">
    <property type="component" value="Unassembled WGS sequence"/>
</dbReference>